<evidence type="ECO:0000313" key="2">
    <source>
        <dbReference type="EMBL" id="CAD9663580.1"/>
    </source>
</evidence>
<evidence type="ECO:0008006" key="3">
    <source>
        <dbReference type="Google" id="ProtNLM"/>
    </source>
</evidence>
<protein>
    <recommendedName>
        <fullName evidence="3">FAM192A/Fyv6 N-terminal domain-containing protein</fullName>
    </recommendedName>
</protein>
<dbReference type="AlphaFoldDB" id="A0A7S2W1Y8"/>
<accession>A0A7S2W1Y8</accession>
<feature type="compositionally biased region" description="Basic and acidic residues" evidence="1">
    <location>
        <begin position="141"/>
        <end position="161"/>
    </location>
</feature>
<feature type="compositionally biased region" description="Pro residues" evidence="1">
    <location>
        <begin position="59"/>
        <end position="71"/>
    </location>
</feature>
<proteinExistence type="predicted"/>
<name>A0A7S2W1Y8_9STRA</name>
<reference evidence="2" key="1">
    <citation type="submission" date="2021-01" db="EMBL/GenBank/DDBJ databases">
        <authorList>
            <person name="Corre E."/>
            <person name="Pelletier E."/>
            <person name="Niang G."/>
            <person name="Scheremetjew M."/>
            <person name="Finn R."/>
            <person name="Kale V."/>
            <person name="Holt S."/>
            <person name="Cochrane G."/>
            <person name="Meng A."/>
            <person name="Brown T."/>
            <person name="Cohen L."/>
        </authorList>
    </citation>
    <scope>NUCLEOTIDE SEQUENCE</scope>
    <source>
        <strain evidence="2">CCMP1243</strain>
    </source>
</reference>
<feature type="region of interest" description="Disordered" evidence="1">
    <location>
        <begin position="44"/>
        <end position="178"/>
    </location>
</feature>
<organism evidence="2">
    <name type="scientific">Rhizochromulina marina</name>
    <dbReference type="NCBI Taxonomy" id="1034831"/>
    <lineage>
        <taxon>Eukaryota</taxon>
        <taxon>Sar</taxon>
        <taxon>Stramenopiles</taxon>
        <taxon>Ochrophyta</taxon>
        <taxon>Dictyochophyceae</taxon>
        <taxon>Rhizochromulinales</taxon>
        <taxon>Rhizochromulina</taxon>
    </lineage>
</organism>
<sequence length="178" mass="19003">MIFAPPKALDDEDIEYLNDAAERDKQRKDLIKAQEDQDLDAFKNARLSRTLHSAETPATPVPAAPSAPAPAPKARDVDVKVKVKVKAKRKITDASGKKRKALKRQDIGANARGGEGPAAVGPVRGEDRSTGDAGGAAEPAQKAKEGDSSKQQHQHQEKDDSNPLSLLGSYDSDSGEED</sequence>
<dbReference type="EMBL" id="HBHJ01002826">
    <property type="protein sequence ID" value="CAD9663580.1"/>
    <property type="molecule type" value="Transcribed_RNA"/>
</dbReference>
<evidence type="ECO:0000256" key="1">
    <source>
        <dbReference type="SAM" id="MobiDB-lite"/>
    </source>
</evidence>
<gene>
    <name evidence="2" type="ORF">RMAR1173_LOCUS1797</name>
</gene>